<protein>
    <submittedName>
        <fullName evidence="1">Uncharacterized protein MANES_03G037000</fullName>
    </submittedName>
</protein>
<dbReference type="AlphaFoldDB" id="A0A2P2MS07"/>
<accession>A0A2P2MS07</accession>
<organism evidence="1">
    <name type="scientific">Rhizophora mucronata</name>
    <name type="common">Asiatic mangrove</name>
    <dbReference type="NCBI Taxonomy" id="61149"/>
    <lineage>
        <taxon>Eukaryota</taxon>
        <taxon>Viridiplantae</taxon>
        <taxon>Streptophyta</taxon>
        <taxon>Embryophyta</taxon>
        <taxon>Tracheophyta</taxon>
        <taxon>Spermatophyta</taxon>
        <taxon>Magnoliopsida</taxon>
        <taxon>eudicotyledons</taxon>
        <taxon>Gunneridae</taxon>
        <taxon>Pentapetalae</taxon>
        <taxon>rosids</taxon>
        <taxon>fabids</taxon>
        <taxon>Malpighiales</taxon>
        <taxon>Rhizophoraceae</taxon>
        <taxon>Rhizophora</taxon>
    </lineage>
</organism>
<proteinExistence type="predicted"/>
<evidence type="ECO:0000313" key="1">
    <source>
        <dbReference type="EMBL" id="MBX33024.1"/>
    </source>
</evidence>
<dbReference type="EMBL" id="GGEC01052540">
    <property type="protein sequence ID" value="MBX33024.1"/>
    <property type="molecule type" value="Transcribed_RNA"/>
</dbReference>
<reference evidence="1" key="1">
    <citation type="submission" date="2018-02" db="EMBL/GenBank/DDBJ databases">
        <title>Rhizophora mucronata_Transcriptome.</title>
        <authorList>
            <person name="Meera S.P."/>
            <person name="Sreeshan A."/>
            <person name="Augustine A."/>
        </authorList>
    </citation>
    <scope>NUCLEOTIDE SEQUENCE</scope>
    <source>
        <tissue evidence="1">Leaf</tissue>
    </source>
</reference>
<sequence>MMKINQALQYLFADSSKLWFWNCFNFSQKICQRATIHIL</sequence>
<name>A0A2P2MS07_RHIMU</name>